<evidence type="ECO:0000256" key="1">
    <source>
        <dbReference type="SAM" id="Coils"/>
    </source>
</evidence>
<protein>
    <submittedName>
        <fullName evidence="2">Uncharacterized protein</fullName>
    </submittedName>
</protein>
<dbReference type="AlphaFoldDB" id="A0A4V2SDF3"/>
<keyword evidence="3" id="KW-1185">Reference proteome</keyword>
<gene>
    <name evidence="2" type="ORF">EV212_11331</name>
</gene>
<dbReference type="RefSeq" id="WP_132093250.1">
    <property type="nucleotide sequence ID" value="NZ_JANKAQ010000014.1"/>
</dbReference>
<keyword evidence="1" id="KW-0175">Coiled coil</keyword>
<evidence type="ECO:0000313" key="3">
    <source>
        <dbReference type="Proteomes" id="UP000295711"/>
    </source>
</evidence>
<comment type="caution">
    <text evidence="2">The sequence shown here is derived from an EMBL/GenBank/DDBJ whole genome shotgun (WGS) entry which is preliminary data.</text>
</comment>
<organism evidence="2 3">
    <name type="scientific">Frisingicoccus caecimuris</name>
    <dbReference type="NCBI Taxonomy" id="1796636"/>
    <lineage>
        <taxon>Bacteria</taxon>
        <taxon>Bacillati</taxon>
        <taxon>Bacillota</taxon>
        <taxon>Clostridia</taxon>
        <taxon>Lachnospirales</taxon>
        <taxon>Lachnospiraceae</taxon>
        <taxon>Frisingicoccus</taxon>
    </lineage>
</organism>
<dbReference type="OrthoDB" id="1955258at2"/>
<dbReference type="Proteomes" id="UP000295711">
    <property type="component" value="Unassembled WGS sequence"/>
</dbReference>
<reference evidence="2 3" key="1">
    <citation type="submission" date="2019-03" db="EMBL/GenBank/DDBJ databases">
        <title>Genomic Encyclopedia of Type Strains, Phase IV (KMG-IV): sequencing the most valuable type-strain genomes for metagenomic binning, comparative biology and taxonomic classification.</title>
        <authorList>
            <person name="Goeker M."/>
        </authorList>
    </citation>
    <scope>NUCLEOTIDE SEQUENCE [LARGE SCALE GENOMIC DNA]</scope>
    <source>
        <strain evidence="2 3">DSM 28559</strain>
    </source>
</reference>
<proteinExistence type="predicted"/>
<feature type="coiled-coil region" evidence="1">
    <location>
        <begin position="29"/>
        <end position="119"/>
    </location>
</feature>
<dbReference type="EMBL" id="SLXA01000013">
    <property type="protein sequence ID" value="TCO83245.1"/>
    <property type="molecule type" value="Genomic_DNA"/>
</dbReference>
<evidence type="ECO:0000313" key="2">
    <source>
        <dbReference type="EMBL" id="TCO83245.1"/>
    </source>
</evidence>
<name>A0A4V2SDF3_9FIRM</name>
<sequence length="145" mass="17121">MDNQSIQTLKSLMNEVLDDKFSGFKTELIGTMDEKLEHLENRMDQKLESLENRMVNTMETKIEKLENRMINTMDVKIRDSENLLLEEMERTRTILENKIDKIQKNVDNLNQYYQIAKLENDNLRLVIESVQNLTKRVEVLEGKSA</sequence>
<accession>A0A4V2SDF3</accession>